<dbReference type="PANTHER" id="PTHR30349">
    <property type="entry name" value="PHAGE INTEGRASE-RELATED"/>
    <property type="match status" value="1"/>
</dbReference>
<dbReference type="GO" id="GO:0015074">
    <property type="term" value="P:DNA integration"/>
    <property type="evidence" value="ECO:0007669"/>
    <property type="project" value="UniProtKB-KW"/>
</dbReference>
<evidence type="ECO:0000313" key="9">
    <source>
        <dbReference type="Proteomes" id="UP000680348"/>
    </source>
</evidence>
<dbReference type="InterPro" id="IPR011010">
    <property type="entry name" value="DNA_brk_join_enz"/>
</dbReference>
<dbReference type="PANTHER" id="PTHR30349:SF64">
    <property type="entry name" value="PROPHAGE INTEGRASE INTD-RELATED"/>
    <property type="match status" value="1"/>
</dbReference>
<organism evidence="8 9">
    <name type="scientific">Pseudaminobacter soli</name>
    <name type="common">ex Zhang et al. 2022</name>
    <dbReference type="NCBI Taxonomy" id="2831468"/>
    <lineage>
        <taxon>Bacteria</taxon>
        <taxon>Pseudomonadati</taxon>
        <taxon>Pseudomonadota</taxon>
        <taxon>Alphaproteobacteria</taxon>
        <taxon>Hyphomicrobiales</taxon>
        <taxon>Phyllobacteriaceae</taxon>
        <taxon>Pseudaminobacter</taxon>
    </lineage>
</organism>
<dbReference type="InterPro" id="IPR013762">
    <property type="entry name" value="Integrase-like_cat_sf"/>
</dbReference>
<dbReference type="RefSeq" id="WP_188254268.1">
    <property type="nucleotide sequence ID" value="NZ_JABVCF010000004.1"/>
</dbReference>
<evidence type="ECO:0000256" key="5">
    <source>
        <dbReference type="PROSITE-ProRule" id="PRU01248"/>
    </source>
</evidence>
<dbReference type="Proteomes" id="UP000680348">
    <property type="component" value="Unassembled WGS sequence"/>
</dbReference>
<evidence type="ECO:0000256" key="4">
    <source>
        <dbReference type="ARBA" id="ARBA00023172"/>
    </source>
</evidence>
<dbReference type="SUPFAM" id="SSF56349">
    <property type="entry name" value="DNA breaking-rejoining enzymes"/>
    <property type="match status" value="1"/>
</dbReference>
<comment type="caution">
    <text evidence="8">The sequence shown here is derived from an EMBL/GenBank/DDBJ whole genome shotgun (WGS) entry which is preliminary data.</text>
</comment>
<protein>
    <submittedName>
        <fullName evidence="8">Site-specific integrase</fullName>
    </submittedName>
</protein>
<dbReference type="PROSITE" id="PS51900">
    <property type="entry name" value="CB"/>
    <property type="match status" value="1"/>
</dbReference>
<dbReference type="Gene3D" id="1.10.150.130">
    <property type="match status" value="1"/>
</dbReference>
<accession>A0A942DX05</accession>
<name>A0A942DX05_9HYPH</name>
<evidence type="ECO:0000313" key="8">
    <source>
        <dbReference type="EMBL" id="MBS3648703.1"/>
    </source>
</evidence>
<keyword evidence="4" id="KW-0233">DNA recombination</keyword>
<proteinExistence type="inferred from homology"/>
<evidence type="ECO:0000256" key="2">
    <source>
        <dbReference type="ARBA" id="ARBA00022908"/>
    </source>
</evidence>
<dbReference type="InterPro" id="IPR050090">
    <property type="entry name" value="Tyrosine_recombinase_XerCD"/>
</dbReference>
<dbReference type="InterPro" id="IPR004107">
    <property type="entry name" value="Integrase_SAM-like_N"/>
</dbReference>
<feature type="domain" description="Core-binding (CB)" evidence="7">
    <location>
        <begin position="95"/>
        <end position="182"/>
    </location>
</feature>
<dbReference type="PROSITE" id="PS51898">
    <property type="entry name" value="TYR_RECOMBINASE"/>
    <property type="match status" value="1"/>
</dbReference>
<dbReference type="InterPro" id="IPR044068">
    <property type="entry name" value="CB"/>
</dbReference>
<feature type="domain" description="Tyr recombinase" evidence="6">
    <location>
        <begin position="210"/>
        <end position="413"/>
    </location>
</feature>
<sequence>MRFTGPYPYPVKNGQKWRVTCYPDEGKSFSRSFATKALGEKFMRDSLVVTGIQAVAERTDRPLDDVIDMAVEQGSFASRAPIDRVLDKLHSNRTLPLPKLVEMFIEAKEKGHDGKTPRRETTVARYSERLKVFTDFFEGRSLASITKDDMRAFRTHLLSTRKTRNAARNHLRMVSIFYNHLIDELDMRIANPCKKITIELSKDKDPAEVSEEEIYTDDEIEKLVKVLETRIERTNSLYFNTGGGIKGRAALRDALLISTLIYAGLRIGEALALEWDDIDMERRVINVTKTLTRFMKVQPVKTKAGRRVVVIPLPVLDLLKRWRMRTNHPVVFTTVEGNYIEHTNALKMWKLVVKEAGVPYHNPHKARHWFASKLIDKGYDDHRLTDMIGHEDISFTRRVYGHLLNKRTRIEKDVKDIDKVFPG</sequence>
<dbReference type="GO" id="GO:0006310">
    <property type="term" value="P:DNA recombination"/>
    <property type="evidence" value="ECO:0007669"/>
    <property type="project" value="UniProtKB-KW"/>
</dbReference>
<dbReference type="Pfam" id="PF00589">
    <property type="entry name" value="Phage_integrase"/>
    <property type="match status" value="1"/>
</dbReference>
<evidence type="ECO:0000256" key="1">
    <source>
        <dbReference type="ARBA" id="ARBA00008857"/>
    </source>
</evidence>
<dbReference type="InterPro" id="IPR002104">
    <property type="entry name" value="Integrase_catalytic"/>
</dbReference>
<evidence type="ECO:0000256" key="3">
    <source>
        <dbReference type="ARBA" id="ARBA00023125"/>
    </source>
</evidence>
<gene>
    <name evidence="8" type="ORF">KEU06_08685</name>
</gene>
<dbReference type="EMBL" id="JAGWCR010000004">
    <property type="protein sequence ID" value="MBS3648703.1"/>
    <property type="molecule type" value="Genomic_DNA"/>
</dbReference>
<dbReference type="Pfam" id="PF13495">
    <property type="entry name" value="Phage_int_SAM_4"/>
    <property type="match status" value="1"/>
</dbReference>
<evidence type="ECO:0000259" key="6">
    <source>
        <dbReference type="PROSITE" id="PS51898"/>
    </source>
</evidence>
<dbReference type="GO" id="GO:0003677">
    <property type="term" value="F:DNA binding"/>
    <property type="evidence" value="ECO:0007669"/>
    <property type="project" value="UniProtKB-UniRule"/>
</dbReference>
<keyword evidence="3 5" id="KW-0238">DNA-binding</keyword>
<evidence type="ECO:0000259" key="7">
    <source>
        <dbReference type="PROSITE" id="PS51900"/>
    </source>
</evidence>
<dbReference type="CDD" id="cd01189">
    <property type="entry name" value="INT_ICEBs1_C_like"/>
    <property type="match status" value="1"/>
</dbReference>
<dbReference type="Gene3D" id="1.10.443.10">
    <property type="entry name" value="Intergrase catalytic core"/>
    <property type="match status" value="1"/>
</dbReference>
<comment type="similarity">
    <text evidence="1">Belongs to the 'phage' integrase family.</text>
</comment>
<keyword evidence="2" id="KW-0229">DNA integration</keyword>
<dbReference type="InterPro" id="IPR010998">
    <property type="entry name" value="Integrase_recombinase_N"/>
</dbReference>
<keyword evidence="9" id="KW-1185">Reference proteome</keyword>
<dbReference type="AlphaFoldDB" id="A0A942DX05"/>
<reference evidence="8" key="1">
    <citation type="submission" date="2021-04" db="EMBL/GenBank/DDBJ databases">
        <title>Pseudaminobacter soli sp. nov., isolated from paddy soil contaminated by heavy metals.</title>
        <authorList>
            <person name="Zhang K."/>
        </authorList>
    </citation>
    <scope>NUCLEOTIDE SEQUENCE</scope>
    <source>
        <strain evidence="8">19-2017</strain>
    </source>
</reference>